<dbReference type="RefSeq" id="WP_155695855.1">
    <property type="nucleotide sequence ID" value="NZ_WOCD01000003.1"/>
</dbReference>
<dbReference type="Proteomes" id="UP000439994">
    <property type="component" value="Unassembled WGS sequence"/>
</dbReference>
<comment type="caution">
    <text evidence="2">The sequence shown here is derived from an EMBL/GenBank/DDBJ whole genome shotgun (WGS) entry which is preliminary data.</text>
</comment>
<accession>A0A6N8FB11</accession>
<evidence type="ECO:0000313" key="2">
    <source>
        <dbReference type="EMBL" id="MUH72699.1"/>
    </source>
</evidence>
<evidence type="ECO:0000313" key="3">
    <source>
        <dbReference type="Proteomes" id="UP000439994"/>
    </source>
</evidence>
<proteinExistence type="predicted"/>
<evidence type="ECO:0000256" key="1">
    <source>
        <dbReference type="SAM" id="SignalP"/>
    </source>
</evidence>
<feature type="signal peptide" evidence="1">
    <location>
        <begin position="1"/>
        <end position="18"/>
    </location>
</feature>
<feature type="chain" id="PRO_5026684270" description="DUF2846 domain-containing protein" evidence="1">
    <location>
        <begin position="19"/>
        <end position="102"/>
    </location>
</feature>
<keyword evidence="1" id="KW-0732">Signal</keyword>
<dbReference type="EMBL" id="WOCD01000003">
    <property type="protein sequence ID" value="MUH72699.1"/>
    <property type="molecule type" value="Genomic_DNA"/>
</dbReference>
<protein>
    <recommendedName>
        <fullName evidence="4">DUF2846 domain-containing protein</fullName>
    </recommendedName>
</protein>
<reference evidence="2 3" key="1">
    <citation type="submission" date="2019-11" db="EMBL/GenBank/DDBJ databases">
        <title>P. haliotis isolates from Z. marina roots.</title>
        <authorList>
            <person name="Cohen M."/>
            <person name="Jospin G."/>
            <person name="Eisen J.A."/>
            <person name="Coil D.A."/>
        </authorList>
    </citation>
    <scope>NUCLEOTIDE SEQUENCE [LARGE SCALE GENOMIC DNA]</scope>
    <source>
        <strain evidence="2 3">UCD-MCMsp1aY</strain>
    </source>
</reference>
<dbReference type="PROSITE" id="PS51257">
    <property type="entry name" value="PROKAR_LIPOPROTEIN"/>
    <property type="match status" value="1"/>
</dbReference>
<organism evidence="2 3">
    <name type="scientific">Psychrosphaera haliotis</name>
    <dbReference type="NCBI Taxonomy" id="555083"/>
    <lineage>
        <taxon>Bacteria</taxon>
        <taxon>Pseudomonadati</taxon>
        <taxon>Pseudomonadota</taxon>
        <taxon>Gammaproteobacteria</taxon>
        <taxon>Alteromonadales</taxon>
        <taxon>Pseudoalteromonadaceae</taxon>
        <taxon>Psychrosphaera</taxon>
    </lineage>
</organism>
<evidence type="ECO:0008006" key="4">
    <source>
        <dbReference type="Google" id="ProtNLM"/>
    </source>
</evidence>
<name>A0A6N8FB11_9GAMM</name>
<gene>
    <name evidence="2" type="ORF">GNP35_09485</name>
</gene>
<keyword evidence="3" id="KW-1185">Reference proteome</keyword>
<dbReference type="AlphaFoldDB" id="A0A6N8FB11"/>
<sequence length="102" mass="11238">MKFLKPILLTLSLGLVTACGTVINTTSQAEEAAYLVVKGNLVNKTYSINKNAPVAFPESEMNVVRVQVPLGNVLFKVYEADKVILNRTLFLSNKDNREISLP</sequence>